<sequence length="116" mass="12777">MSNLANHQRFNTVRWVGIVTVAISVIIGPTAQNPVELVARNEVATTSPKPPMGWNSDFALDCHYELRDDDFTWQANQLAERGFNAAGYKTFVFDCGWEASSKDGTPGVSSSAHIQF</sequence>
<dbReference type="EMBL" id="VDEP01000203">
    <property type="protein sequence ID" value="KAA1124738.1"/>
    <property type="molecule type" value="Genomic_DNA"/>
</dbReference>
<evidence type="ECO:0000313" key="5">
    <source>
        <dbReference type="EMBL" id="KAA1124738.1"/>
    </source>
</evidence>
<dbReference type="InterPro" id="IPR017853">
    <property type="entry name" value="GH"/>
</dbReference>
<comment type="caution">
    <text evidence="4">The sequence shown here is derived from an EMBL/GenBank/DDBJ whole genome shotgun (WGS) entry which is preliminary data.</text>
</comment>
<keyword evidence="6" id="KW-1185">Reference proteome</keyword>
<evidence type="ECO:0000313" key="7">
    <source>
        <dbReference type="Proteomes" id="UP000325313"/>
    </source>
</evidence>
<dbReference type="OrthoDB" id="2511907at2759"/>
<accession>A0A5B0Q2X4</accession>
<proteinExistence type="predicted"/>
<evidence type="ECO:0000256" key="1">
    <source>
        <dbReference type="ARBA" id="ARBA00001255"/>
    </source>
</evidence>
<dbReference type="Proteomes" id="UP000324748">
    <property type="component" value="Unassembled WGS sequence"/>
</dbReference>
<dbReference type="EMBL" id="VSWC01000029">
    <property type="protein sequence ID" value="KAA1107452.1"/>
    <property type="molecule type" value="Genomic_DNA"/>
</dbReference>
<dbReference type="SUPFAM" id="SSF51445">
    <property type="entry name" value="(Trans)glycosidases"/>
    <property type="match status" value="1"/>
</dbReference>
<gene>
    <name evidence="4" type="ORF">PGT21_014472</name>
    <name evidence="5" type="ORF">PGTUg99_033288</name>
</gene>
<keyword evidence="3" id="KW-1133">Transmembrane helix</keyword>
<dbReference type="Gene3D" id="3.20.20.70">
    <property type="entry name" value="Aldolase class I"/>
    <property type="match status" value="1"/>
</dbReference>
<dbReference type="AlphaFoldDB" id="A0A5B0Q2X4"/>
<reference evidence="6 7" key="1">
    <citation type="submission" date="2019-05" db="EMBL/GenBank/DDBJ databases">
        <title>Emergence of the Ug99 lineage of the wheat stem rust pathogen through somatic hybridization.</title>
        <authorList>
            <person name="Li F."/>
            <person name="Upadhyaya N.M."/>
            <person name="Sperschneider J."/>
            <person name="Matny O."/>
            <person name="Nguyen-Phuc H."/>
            <person name="Mago R."/>
            <person name="Raley C."/>
            <person name="Miller M.E."/>
            <person name="Silverstein K.A.T."/>
            <person name="Henningsen E."/>
            <person name="Hirsch C.D."/>
            <person name="Visser B."/>
            <person name="Pretorius Z.A."/>
            <person name="Steffenson B.J."/>
            <person name="Schwessinger B."/>
            <person name="Dodds P.N."/>
            <person name="Figueroa M."/>
        </authorList>
    </citation>
    <scope>NUCLEOTIDE SEQUENCE [LARGE SCALE GENOMIC DNA]</scope>
    <source>
        <strain evidence="4">21-0</strain>
        <strain evidence="5 7">Ug99</strain>
    </source>
</reference>
<keyword evidence="3" id="KW-0812">Transmembrane</keyword>
<evidence type="ECO:0000256" key="3">
    <source>
        <dbReference type="SAM" id="Phobius"/>
    </source>
</evidence>
<protein>
    <recommendedName>
        <fullName evidence="2">alpha-galactosidase</fullName>
        <ecNumber evidence="2">3.2.1.22</ecNumber>
    </recommendedName>
</protein>
<feature type="transmembrane region" description="Helical" evidence="3">
    <location>
        <begin position="12"/>
        <end position="31"/>
    </location>
</feature>
<comment type="catalytic activity">
    <reaction evidence="1">
        <text>Hydrolysis of terminal, non-reducing alpha-D-galactose residues in alpha-D-galactosides, including galactose oligosaccharides, galactomannans and galactolipids.</text>
        <dbReference type="EC" id="3.2.1.22"/>
    </reaction>
</comment>
<dbReference type="GO" id="GO:0004557">
    <property type="term" value="F:alpha-galactosidase activity"/>
    <property type="evidence" value="ECO:0007669"/>
    <property type="project" value="UniProtKB-EC"/>
</dbReference>
<dbReference type="InterPro" id="IPR013785">
    <property type="entry name" value="Aldolase_TIM"/>
</dbReference>
<evidence type="ECO:0000313" key="6">
    <source>
        <dbReference type="Proteomes" id="UP000324748"/>
    </source>
</evidence>
<name>A0A5B0Q2X4_PUCGR</name>
<organism evidence="4 6">
    <name type="scientific">Puccinia graminis f. sp. tritici</name>
    <dbReference type="NCBI Taxonomy" id="56615"/>
    <lineage>
        <taxon>Eukaryota</taxon>
        <taxon>Fungi</taxon>
        <taxon>Dikarya</taxon>
        <taxon>Basidiomycota</taxon>
        <taxon>Pucciniomycotina</taxon>
        <taxon>Pucciniomycetes</taxon>
        <taxon>Pucciniales</taxon>
        <taxon>Pucciniaceae</taxon>
        <taxon>Puccinia</taxon>
    </lineage>
</organism>
<evidence type="ECO:0000313" key="4">
    <source>
        <dbReference type="EMBL" id="KAA1107452.1"/>
    </source>
</evidence>
<evidence type="ECO:0000256" key="2">
    <source>
        <dbReference type="ARBA" id="ARBA00012755"/>
    </source>
</evidence>
<keyword evidence="3" id="KW-0472">Membrane</keyword>
<dbReference type="EC" id="3.2.1.22" evidence="2"/>
<dbReference type="Proteomes" id="UP000325313">
    <property type="component" value="Unassembled WGS sequence"/>
</dbReference>